<feature type="region of interest" description="Disordered" evidence="1">
    <location>
        <begin position="1"/>
        <end position="31"/>
    </location>
</feature>
<evidence type="ECO:0000256" key="1">
    <source>
        <dbReference type="SAM" id="MobiDB-lite"/>
    </source>
</evidence>
<keyword evidence="3" id="KW-1185">Reference proteome</keyword>
<reference evidence="2 3" key="1">
    <citation type="submission" date="2020-01" db="EMBL/GenBank/DDBJ databases">
        <title>Identification and distribution of gene clusters putatively required for synthesis of sphingolipid metabolism inhibitors in phylogenetically diverse species of the filamentous fungus Fusarium.</title>
        <authorList>
            <person name="Kim H.-S."/>
            <person name="Busman M."/>
            <person name="Brown D.W."/>
            <person name="Divon H."/>
            <person name="Uhlig S."/>
            <person name="Proctor R.H."/>
        </authorList>
    </citation>
    <scope>NUCLEOTIDE SEQUENCE [LARGE SCALE GENOMIC DNA]</scope>
    <source>
        <strain evidence="2 3">NRRL 20459</strain>
    </source>
</reference>
<evidence type="ECO:0000313" key="3">
    <source>
        <dbReference type="Proteomes" id="UP000554235"/>
    </source>
</evidence>
<dbReference type="EMBL" id="JAADYS010000364">
    <property type="protein sequence ID" value="KAF4470352.1"/>
    <property type="molecule type" value="Genomic_DNA"/>
</dbReference>
<comment type="caution">
    <text evidence="2">The sequence shown here is derived from an EMBL/GenBank/DDBJ whole genome shotgun (WGS) entry which is preliminary data.</text>
</comment>
<name>A0A8H4LLJ4_9HYPO</name>
<sequence>MNPTNKEKTIRVTQGDGHLPPQSRAGQKSHPDLAGVGAWAWECTWKKRHVSQSCCSSESGRSLKRCRTGDATDHYEPESDLCQHVQAEAEREESSMLQRYLREKRKFHVPMEEWMLNGKLRREAISASDNG</sequence>
<gene>
    <name evidence="2" type="ORF">FALBO_2753</name>
</gene>
<dbReference type="Proteomes" id="UP000554235">
    <property type="component" value="Unassembled WGS sequence"/>
</dbReference>
<feature type="compositionally biased region" description="Basic and acidic residues" evidence="1">
    <location>
        <begin position="1"/>
        <end position="10"/>
    </location>
</feature>
<proteinExistence type="predicted"/>
<accession>A0A8H4LLJ4</accession>
<dbReference type="AlphaFoldDB" id="A0A8H4LLJ4"/>
<protein>
    <submittedName>
        <fullName evidence="2">Uncharacterized protein</fullName>
    </submittedName>
</protein>
<organism evidence="2 3">
    <name type="scientific">Fusarium albosuccineum</name>
    <dbReference type="NCBI Taxonomy" id="1237068"/>
    <lineage>
        <taxon>Eukaryota</taxon>
        <taxon>Fungi</taxon>
        <taxon>Dikarya</taxon>
        <taxon>Ascomycota</taxon>
        <taxon>Pezizomycotina</taxon>
        <taxon>Sordariomycetes</taxon>
        <taxon>Hypocreomycetidae</taxon>
        <taxon>Hypocreales</taxon>
        <taxon>Nectriaceae</taxon>
        <taxon>Fusarium</taxon>
        <taxon>Fusarium decemcellulare species complex</taxon>
    </lineage>
</organism>
<evidence type="ECO:0000313" key="2">
    <source>
        <dbReference type="EMBL" id="KAF4470352.1"/>
    </source>
</evidence>